<dbReference type="Gene3D" id="3.40.50.720">
    <property type="entry name" value="NAD(P)-binding Rossmann-like Domain"/>
    <property type="match status" value="1"/>
</dbReference>
<evidence type="ECO:0000259" key="13">
    <source>
        <dbReference type="Pfam" id="PF00056"/>
    </source>
</evidence>
<dbReference type="Gene3D" id="3.90.110.10">
    <property type="entry name" value="Lactate dehydrogenase/glycoside hydrolase, family 4, C-terminal"/>
    <property type="match status" value="1"/>
</dbReference>
<dbReference type="EC" id="1.1.1.37" evidence="4 10"/>
<dbReference type="PANTHER" id="PTHR11540:SF16">
    <property type="entry name" value="MALATE DEHYDROGENASE, MITOCHONDRIAL"/>
    <property type="match status" value="1"/>
</dbReference>
<dbReference type="InterPro" id="IPR001557">
    <property type="entry name" value="L-lactate/malate_DH"/>
</dbReference>
<feature type="domain" description="Lactate/malate dehydrogenase C-terminal" evidence="14">
    <location>
        <begin position="147"/>
        <end position="306"/>
    </location>
</feature>
<comment type="caution">
    <text evidence="15">The sequence shown here is derived from an EMBL/GenBank/DDBJ whole genome shotgun (WGS) entry which is preliminary data.</text>
</comment>
<reference evidence="15 16" key="1">
    <citation type="journal article" date="2013" name="Int. J. Syst. Evol. Microbiol.">
        <title>Celerinatantimonas yamalensis sp. nov., a cold-adapted diazotrophic bacterium from a cold permafrost brine.</title>
        <authorList>
            <person name="Shcherbakova V."/>
            <person name="Chuvilskaya N."/>
            <person name="Rivkina E."/>
            <person name="Demidov N."/>
            <person name="Uchaeva V."/>
            <person name="Suetin S."/>
            <person name="Suzina N."/>
            <person name="Gilichinsky D."/>
        </authorList>
    </citation>
    <scope>NUCLEOTIDE SEQUENCE [LARGE SCALE GENOMIC DNA]</scope>
    <source>
        <strain evidence="15 16">C7</strain>
    </source>
</reference>
<name>A0ABW9G577_9GAMM</name>
<organism evidence="15 16">
    <name type="scientific">Celerinatantimonas yamalensis</name>
    <dbReference type="NCBI Taxonomy" id="559956"/>
    <lineage>
        <taxon>Bacteria</taxon>
        <taxon>Pseudomonadati</taxon>
        <taxon>Pseudomonadota</taxon>
        <taxon>Gammaproteobacteria</taxon>
        <taxon>Celerinatantimonadaceae</taxon>
        <taxon>Celerinatantimonas</taxon>
    </lineage>
</organism>
<dbReference type="PROSITE" id="PS00068">
    <property type="entry name" value="MDH"/>
    <property type="match status" value="1"/>
</dbReference>
<evidence type="ECO:0000313" key="16">
    <source>
        <dbReference type="Proteomes" id="UP001629953"/>
    </source>
</evidence>
<evidence type="ECO:0000256" key="4">
    <source>
        <dbReference type="ARBA" id="ARBA00012995"/>
    </source>
</evidence>
<evidence type="ECO:0000256" key="5">
    <source>
        <dbReference type="ARBA" id="ARBA00020382"/>
    </source>
</evidence>
<evidence type="ECO:0000256" key="3">
    <source>
        <dbReference type="ARBA" id="ARBA00011738"/>
    </source>
</evidence>
<sequence>MKVAVIGAAGGIGQALSLMLKNRLPKRSHLNLYDLAPMTPGVAVDLSHIPTDVEVIGYTGDDLAVALDDADVVMISAGVARKPGMDRADLFEINAKIIQGIIENIAQACPNACIGIITNPVNSMVPVAKQVLQAKGIYNKAKLFGVTTLDVTRAKTFVGQVKKIDPKPLRIPVIGGHSGVTILPLLSQLGIDFSEQEAKQLTEHIRDAGTEVVDAKAGGGSATLSMGQAAGAFCLKLVDGLLGKSGIDLCAYIDDGGQYAGFFALPIELGVNGIERIREVGPLSDYEASQLEQLLPILQAEITQAIQWTTANCCGDKKSI</sequence>
<dbReference type="RefSeq" id="WP_408622973.1">
    <property type="nucleotide sequence ID" value="NZ_JBEQCT010000002.1"/>
</dbReference>
<dbReference type="NCBIfam" id="TIGR01772">
    <property type="entry name" value="MDH_euk_gproteo"/>
    <property type="match status" value="1"/>
</dbReference>
<evidence type="ECO:0000256" key="11">
    <source>
        <dbReference type="RuleBase" id="RU000422"/>
    </source>
</evidence>
<keyword evidence="16" id="KW-1185">Reference proteome</keyword>
<evidence type="ECO:0000256" key="10">
    <source>
        <dbReference type="NCBIfam" id="TIGR01772"/>
    </source>
</evidence>
<comment type="subunit">
    <text evidence="3">Homodimer.</text>
</comment>
<keyword evidence="7 12" id="KW-0560">Oxidoreductase</keyword>
<dbReference type="PANTHER" id="PTHR11540">
    <property type="entry name" value="MALATE AND LACTATE DEHYDROGENASE"/>
    <property type="match status" value="1"/>
</dbReference>
<keyword evidence="8 11" id="KW-0520">NAD</keyword>
<keyword evidence="6 11" id="KW-0816">Tricarboxylic acid cycle</keyword>
<comment type="catalytic activity">
    <reaction evidence="9 11">
        <text>(S)-malate + NAD(+) = oxaloacetate + NADH + H(+)</text>
        <dbReference type="Rhea" id="RHEA:21432"/>
        <dbReference type="ChEBI" id="CHEBI:15378"/>
        <dbReference type="ChEBI" id="CHEBI:15589"/>
        <dbReference type="ChEBI" id="CHEBI:16452"/>
        <dbReference type="ChEBI" id="CHEBI:57540"/>
        <dbReference type="ChEBI" id="CHEBI:57945"/>
        <dbReference type="EC" id="1.1.1.37"/>
    </reaction>
</comment>
<proteinExistence type="inferred from homology"/>
<dbReference type="Proteomes" id="UP001629953">
    <property type="component" value="Unassembled WGS sequence"/>
</dbReference>
<dbReference type="GO" id="GO:0030060">
    <property type="term" value="F:L-malate dehydrogenase (NAD+) activity"/>
    <property type="evidence" value="ECO:0007669"/>
    <property type="project" value="UniProtKB-EC"/>
</dbReference>
<dbReference type="InterPro" id="IPR022383">
    <property type="entry name" value="Lactate/malate_DH_C"/>
</dbReference>
<dbReference type="InterPro" id="IPR010097">
    <property type="entry name" value="Malate_DH_type1"/>
</dbReference>
<evidence type="ECO:0000256" key="7">
    <source>
        <dbReference type="ARBA" id="ARBA00023002"/>
    </source>
</evidence>
<evidence type="ECO:0000256" key="2">
    <source>
        <dbReference type="ARBA" id="ARBA00008824"/>
    </source>
</evidence>
<gene>
    <name evidence="15" type="primary">mdh</name>
    <name evidence="15" type="ORF">ABUE30_06850</name>
</gene>
<evidence type="ECO:0000256" key="12">
    <source>
        <dbReference type="RuleBase" id="RU003369"/>
    </source>
</evidence>
<dbReference type="PIRSF" id="PIRSF000102">
    <property type="entry name" value="Lac_mal_DH"/>
    <property type="match status" value="1"/>
</dbReference>
<evidence type="ECO:0000256" key="6">
    <source>
        <dbReference type="ARBA" id="ARBA00022532"/>
    </source>
</evidence>
<dbReference type="EMBL" id="JBEQCT010000002">
    <property type="protein sequence ID" value="MFM2484785.1"/>
    <property type="molecule type" value="Genomic_DNA"/>
</dbReference>
<evidence type="ECO:0000259" key="14">
    <source>
        <dbReference type="Pfam" id="PF02866"/>
    </source>
</evidence>
<dbReference type="SUPFAM" id="SSF56327">
    <property type="entry name" value="LDH C-terminal domain-like"/>
    <property type="match status" value="1"/>
</dbReference>
<dbReference type="SUPFAM" id="SSF51735">
    <property type="entry name" value="NAD(P)-binding Rossmann-fold domains"/>
    <property type="match status" value="1"/>
</dbReference>
<evidence type="ECO:0000313" key="15">
    <source>
        <dbReference type="EMBL" id="MFM2484785.1"/>
    </source>
</evidence>
<comment type="function">
    <text evidence="1">Catalyzes the reversible oxidation of malate to oxaloacetate.</text>
</comment>
<accession>A0ABW9G577</accession>
<evidence type="ECO:0000256" key="9">
    <source>
        <dbReference type="ARBA" id="ARBA00048313"/>
    </source>
</evidence>
<feature type="domain" description="Lactate/malate dehydrogenase N-terminal" evidence="13">
    <location>
        <begin position="1"/>
        <end position="145"/>
    </location>
</feature>
<dbReference type="InterPro" id="IPR015955">
    <property type="entry name" value="Lactate_DH/Glyco_Ohase_4_C"/>
</dbReference>
<protein>
    <recommendedName>
        <fullName evidence="5 10">Malate dehydrogenase</fullName>
        <ecNumber evidence="4 10">1.1.1.37</ecNumber>
    </recommendedName>
</protein>
<evidence type="ECO:0000256" key="8">
    <source>
        <dbReference type="ARBA" id="ARBA00023027"/>
    </source>
</evidence>
<dbReference type="Pfam" id="PF00056">
    <property type="entry name" value="Ldh_1_N"/>
    <property type="match status" value="1"/>
</dbReference>
<dbReference type="Pfam" id="PF02866">
    <property type="entry name" value="Ldh_1_C"/>
    <property type="match status" value="1"/>
</dbReference>
<comment type="similarity">
    <text evidence="2">Belongs to the LDH/MDH superfamily. MDH type 1 family.</text>
</comment>
<dbReference type="InterPro" id="IPR001236">
    <property type="entry name" value="Lactate/malate_DH_N"/>
</dbReference>
<dbReference type="CDD" id="cd01337">
    <property type="entry name" value="MDH_glyoxysomal_mitochondrial"/>
    <property type="match status" value="1"/>
</dbReference>
<dbReference type="InterPro" id="IPR036291">
    <property type="entry name" value="NAD(P)-bd_dom_sf"/>
</dbReference>
<dbReference type="InterPro" id="IPR001252">
    <property type="entry name" value="Malate_DH_AS"/>
</dbReference>
<evidence type="ECO:0000256" key="1">
    <source>
        <dbReference type="ARBA" id="ARBA00003966"/>
    </source>
</evidence>